<reference evidence="1" key="1">
    <citation type="submission" date="2021-10" db="EMBL/GenBank/DDBJ databases">
        <title>Melipona bicolor Genome sequencing and assembly.</title>
        <authorList>
            <person name="Araujo N.S."/>
            <person name="Arias M.C."/>
        </authorList>
    </citation>
    <scope>NUCLEOTIDE SEQUENCE</scope>
    <source>
        <strain evidence="1">USP_2M_L1-L4_2017</strain>
        <tissue evidence="1">Whole body</tissue>
    </source>
</reference>
<name>A0AA40GF59_9HYME</name>
<evidence type="ECO:0000313" key="1">
    <source>
        <dbReference type="EMBL" id="KAK1136537.1"/>
    </source>
</evidence>
<organism evidence="1 2">
    <name type="scientific">Melipona bicolor</name>
    <dbReference type="NCBI Taxonomy" id="60889"/>
    <lineage>
        <taxon>Eukaryota</taxon>
        <taxon>Metazoa</taxon>
        <taxon>Ecdysozoa</taxon>
        <taxon>Arthropoda</taxon>
        <taxon>Hexapoda</taxon>
        <taxon>Insecta</taxon>
        <taxon>Pterygota</taxon>
        <taxon>Neoptera</taxon>
        <taxon>Endopterygota</taxon>
        <taxon>Hymenoptera</taxon>
        <taxon>Apocrita</taxon>
        <taxon>Aculeata</taxon>
        <taxon>Apoidea</taxon>
        <taxon>Anthophila</taxon>
        <taxon>Apidae</taxon>
        <taxon>Melipona</taxon>
    </lineage>
</organism>
<keyword evidence="2" id="KW-1185">Reference proteome</keyword>
<gene>
    <name evidence="1" type="ORF">K0M31_001088</name>
</gene>
<accession>A0AA40GF59</accession>
<proteinExistence type="predicted"/>
<sequence>MVERRTSATSSNSWCLGSRQVHNSKASDDGEAALLDVCRRVTSSKCLALILFFLKNALED</sequence>
<dbReference type="AlphaFoldDB" id="A0AA40GF59"/>
<comment type="caution">
    <text evidence="1">The sequence shown here is derived from an EMBL/GenBank/DDBJ whole genome shotgun (WGS) entry which is preliminary data.</text>
</comment>
<dbReference type="Proteomes" id="UP001177670">
    <property type="component" value="Unassembled WGS sequence"/>
</dbReference>
<evidence type="ECO:0000313" key="2">
    <source>
        <dbReference type="Proteomes" id="UP001177670"/>
    </source>
</evidence>
<dbReference type="EMBL" id="JAHYIQ010000001">
    <property type="protein sequence ID" value="KAK1136537.1"/>
    <property type="molecule type" value="Genomic_DNA"/>
</dbReference>
<protein>
    <submittedName>
        <fullName evidence="1">Uncharacterized protein</fullName>
    </submittedName>
</protein>